<feature type="transmembrane region" description="Helical" evidence="1">
    <location>
        <begin position="1672"/>
        <end position="1694"/>
    </location>
</feature>
<proteinExistence type="predicted"/>
<keyword evidence="1" id="KW-1133">Transmembrane helix</keyword>
<feature type="transmembrane region" description="Helical" evidence="1">
    <location>
        <begin position="254"/>
        <end position="273"/>
    </location>
</feature>
<dbReference type="Proteomes" id="UP000692954">
    <property type="component" value="Unassembled WGS sequence"/>
</dbReference>
<dbReference type="OrthoDB" id="299205at2759"/>
<feature type="transmembrane region" description="Helical" evidence="1">
    <location>
        <begin position="195"/>
        <end position="213"/>
    </location>
</feature>
<feature type="transmembrane region" description="Helical" evidence="1">
    <location>
        <begin position="219"/>
        <end position="242"/>
    </location>
</feature>
<feature type="transmembrane region" description="Helical" evidence="1">
    <location>
        <begin position="1706"/>
        <end position="1727"/>
    </location>
</feature>
<evidence type="ECO:0008006" key="4">
    <source>
        <dbReference type="Google" id="ProtNLM"/>
    </source>
</evidence>
<sequence>MRITLIDNLTIIAHSQHQNSSGNTLISVILIIPYIQYLSLLLPSHGWSYWNYKDGYLSFIQKACSYFTITPFFEFQNNFIYYPFTIFSLIIMVGLILYLSIFTLEMKSDDKKVKYQEGRTSTLCTVILFTIQTLQIPCYKFYIQQIIEAQQKNLENQLIINIISIILYCLYIFLSEYFLRQYSFTPYHPMQQKFTRLRVIQILLNLTAIVLTLDQESRLYNLIGLLMLHLIFILKMLNHLYYKPEAPNKNMIHFEVSFTLESIAILITVNVFSENQIFPEQQIGIYIMFIFSLGMILGNLMFTFLLQLNLDSQTRQLYQIYQLYSYIGNITSNSITTYNLIIYQLINDKNFSQFQRKVILNQKSTKMHDYFKLGLYIITEIFINLKDSQKSELEELQLLFVSFLALIRNKPLIGYVEFKKFEQNANIQKSQYFQLMKGRIDRHLQKKIQAIQLIYEKEQSFLKNAALIKSISPTELYEYSLIEEKFQEKVSNLIQLKISIWESQISGCKSIYQFENLATQLSKQIIECIFYLRSQSINVIQEDYIKNCDNILRLKICSMFHSFVLNDYYSAYLCEEKIQDIMKIETTYDQNVITRSNILKDETILIIISIVKQLGQILNQNKNQLANYFGYSNSEFQQIVSVKQLMPNYFGSKHDQFLQVYIKEARTDLASRETLTFAQGKNGFLIPQYLNIYNNFEINDDFTLIGSITKEKEIHNYLIFDEYGRCIGITQQLSKLLVPQDHIEYFLANIDSFFVYMFLPHIHIYMNDIQNNSANNNEGAVQQKSVLLYVFQDFVDLQKMHQTILSSYQQPSQKFVEQPGIAQQYEQMISIVTSPKNNNMKRLISETKPFNPTEDVKNLEQSSLDFFKIGQKQQKQNIATTQQNVTSIKENEIIDFLNAIEVLKKTIYFCTVKIQLTALGKKENKQNYFILELSEFVDKSNQQDDEKKQIRRQNLPIRRLAKRQSSHRQSFVQQFQTIPKSPDYQMDSSLMSPNGSVLQKKSFLEKSPVNSQILHYVSERRLNLMGSLEQANSENFSEELFSNEIQQVLQHQNEYKSNHGVGILKSQSTTKSGNSGQTAIEIVNKFKTKTSLISSLAIISLIKFIILILFLIFMIINWSQISIFNNQVTKFISDINLPINLNKYFLNLFTYSWITSLSINNILTTSQFINNQMNLQNKRMETTFINLTVMYSNFISLEEDGYLENLNITHLDNSMYVENVDFTDYIYYLEQIGYRLMHFESNSIYLSNLLKYRINFANIIKNNFQIIQSLGQYYRDQQEGKITVLFNQILTEIIIIGIFILSQLFYWRKIELYCQKILLLSNRLTERGAENQIIKFRLVGQIIKQTFGELGFKQQNCYKLCYTDMLQSKKEFKQYRSKFQSILMNSKAAKQQQENLTKKSGLSTIPLNSRIQNVQVNIMMKLVYVVIYLSFLCFFLLGNFLLYKKHQLELDPAYELAMDYIQFYIKFENAISVALLIKSQQQIYNVMENVINEEKLILDKYDIEVNAANVLIEAYSFNHSDLNQIYQKIIDYDIINGEDETYILTLYNNDFCLIFDNNQIPFCNKSLTSQQFTTEFGLYESKDNNSQYLKSGIVGIVSKVDAFLLQYFEYEYQSGELDSDLIKLNQQLNSQDFNNIVIQHYLDTYRGFEYFFNLIQESIINLITEQQNTQDLYQYLIGIFLVVFLIVSSVFMIIRVNLRLIHLRLLITLLPVEVMLDIYTISLLKILQ</sequence>
<evidence type="ECO:0000313" key="2">
    <source>
        <dbReference type="EMBL" id="CAD8118967.1"/>
    </source>
</evidence>
<keyword evidence="1" id="KW-0472">Membrane</keyword>
<evidence type="ECO:0000256" key="1">
    <source>
        <dbReference type="SAM" id="Phobius"/>
    </source>
</evidence>
<dbReference type="InterPro" id="IPR052994">
    <property type="entry name" value="Tiny_macrocysts_regulators"/>
</dbReference>
<dbReference type="EMBL" id="CAJJDN010000119">
    <property type="protein sequence ID" value="CAD8118967.1"/>
    <property type="molecule type" value="Genomic_DNA"/>
</dbReference>
<keyword evidence="3" id="KW-1185">Reference proteome</keyword>
<feature type="transmembrane region" description="Helical" evidence="1">
    <location>
        <begin position="1092"/>
        <end position="1116"/>
    </location>
</feature>
<reference evidence="2" key="1">
    <citation type="submission" date="2021-01" db="EMBL/GenBank/DDBJ databases">
        <authorList>
            <consortium name="Genoscope - CEA"/>
            <person name="William W."/>
        </authorList>
    </citation>
    <scope>NUCLEOTIDE SEQUENCE</scope>
</reference>
<feature type="transmembrane region" description="Helical" evidence="1">
    <location>
        <begin position="154"/>
        <end position="174"/>
    </location>
</feature>
<accession>A0A8S1QW60</accession>
<feature type="transmembrane region" description="Helical" evidence="1">
    <location>
        <begin position="79"/>
        <end position="101"/>
    </location>
</feature>
<feature type="transmembrane region" description="Helical" evidence="1">
    <location>
        <begin position="1422"/>
        <end position="1443"/>
    </location>
</feature>
<name>A0A8S1QW60_9CILI</name>
<keyword evidence="1" id="KW-0812">Transmembrane</keyword>
<protein>
    <recommendedName>
        <fullName evidence="4">Transmembrane protein</fullName>
    </recommendedName>
</protein>
<gene>
    <name evidence="2" type="ORF">PSON_ATCC_30995.1.T1190081</name>
</gene>
<feature type="transmembrane region" description="Helical" evidence="1">
    <location>
        <begin position="285"/>
        <end position="306"/>
    </location>
</feature>
<dbReference type="PANTHER" id="PTHR31600">
    <property type="entry name" value="TINY MACROCYSTS PROTEIN B-RELATED"/>
    <property type="match status" value="1"/>
</dbReference>
<organism evidence="2 3">
    <name type="scientific">Paramecium sonneborni</name>
    <dbReference type="NCBI Taxonomy" id="65129"/>
    <lineage>
        <taxon>Eukaryota</taxon>
        <taxon>Sar</taxon>
        <taxon>Alveolata</taxon>
        <taxon>Ciliophora</taxon>
        <taxon>Intramacronucleata</taxon>
        <taxon>Oligohymenophorea</taxon>
        <taxon>Peniculida</taxon>
        <taxon>Parameciidae</taxon>
        <taxon>Paramecium</taxon>
    </lineage>
</organism>
<feature type="transmembrane region" description="Helical" evidence="1">
    <location>
        <begin position="24"/>
        <end position="43"/>
    </location>
</feature>
<feature type="transmembrane region" description="Helical" evidence="1">
    <location>
        <begin position="1285"/>
        <end position="1307"/>
    </location>
</feature>
<dbReference type="PANTHER" id="PTHR31600:SF2">
    <property type="entry name" value="GAMETE ENRICHED GENE 10 PROTEIN-RELATED"/>
    <property type="match status" value="1"/>
</dbReference>
<evidence type="ECO:0000313" key="3">
    <source>
        <dbReference type="Proteomes" id="UP000692954"/>
    </source>
</evidence>
<comment type="caution">
    <text evidence="2">The sequence shown here is derived from an EMBL/GenBank/DDBJ whole genome shotgun (WGS) entry which is preliminary data.</text>
</comment>